<feature type="domain" description="AAA+ ATPase" evidence="2">
    <location>
        <begin position="477"/>
        <end position="605"/>
    </location>
</feature>
<dbReference type="InterPro" id="IPR014059">
    <property type="entry name" value="TraI/TrwC_relax"/>
</dbReference>
<keyword evidence="4" id="KW-1185">Reference proteome</keyword>
<dbReference type="SUPFAM" id="SSF55464">
    <property type="entry name" value="Origin of replication-binding domain, RBD-like"/>
    <property type="match status" value="1"/>
</dbReference>
<dbReference type="NCBIfam" id="NF041492">
    <property type="entry name" value="MobF"/>
    <property type="match status" value="1"/>
</dbReference>
<evidence type="ECO:0000259" key="2">
    <source>
        <dbReference type="SMART" id="SM00382"/>
    </source>
</evidence>
<evidence type="ECO:0000256" key="1">
    <source>
        <dbReference type="SAM" id="MobiDB-lite"/>
    </source>
</evidence>
<feature type="compositionally biased region" description="Polar residues" evidence="1">
    <location>
        <begin position="929"/>
        <end position="939"/>
    </location>
</feature>
<accession>A0ABX2JM39</accession>
<dbReference type="Gene3D" id="2.30.30.940">
    <property type="match status" value="1"/>
</dbReference>
<feature type="compositionally biased region" description="Basic and acidic residues" evidence="1">
    <location>
        <begin position="978"/>
        <end position="992"/>
    </location>
</feature>
<evidence type="ECO:0000313" key="3">
    <source>
        <dbReference type="EMBL" id="NTS66555.1"/>
    </source>
</evidence>
<dbReference type="Gene3D" id="3.40.50.300">
    <property type="entry name" value="P-loop containing nucleotide triphosphate hydrolases"/>
    <property type="match status" value="2"/>
</dbReference>
<sequence>MLSVASIKSASGAASYFAKDDYYTAEHSSEATLWGGVGAAEIGLKGEVTKEAFEKILNGELPSGEKVGQVQNRQHGVDLTFSMPKSASILAYVTGDTRILAAHMNAVKTTMAWVEKTFAEGRTYDRSKAGDAVRTGNLVYAMFQHDTSRALDPQGHIHVLVANMTKMANGVWQALHNGQLWKNNTTIGSAYHANYRAELAKIGFETTVSGKHGMFEISGVPKKVIETFSQRSTDIRAKAAELGITNPKALDRITTNTRDAKLNVEDRDALREAWRARAAELGFDGKALVEAAKARASGAALDSKPGTMERIRETLVGIRETLGDAFRPNDPLIASGLERLRISPVDLRAQHAVASAIRIHAQREAAFSIPDVVKTALDRDLKGVTPEHVDRRVSELIRAGQLIPGKQDRIDGVVTHVTTPEALATERGILAEIERGRGQGRVIVSPETVIARLHAASGDKELNAGQMAAATMALTSSDRIVAVQGVSGAGKSTMLASVSRNVEQEGGKVVGLALMKATSDRLGAEAGIESRTVSSFVHSYARHALAGKGAGYDGARNELAGTTIILDEASMVGSDQMKHLVGIANALGVDRFLMIGDRQQITAVDAGKAFALAQAGGITMARMDENLRQRTEQLRTVAALTNRGAVREAMAMLGNKVTANPAHVKAASEHWLSLTPEQRASTAMFSSGRVARAELNVRIQEGLAAEGTLKGEGVKIDVLDKVNLTREELRYPQAYQAKFDARLVIDLRFAIRELGLPRGTFDVIGVTDKGHVQVQIGNKVKTFDPQKISPLDKTDAMQLAQREEIKLHEGDKIRWTQNDKDRGLNNNDIARVVSVNPSGIKVEASDGHIHELKAGDPMMERISLAYALNMHAAQGITADNAIAVMSHKESNLSNQRLFNVTVTRVRDDIRLFTDNREKLTQAIERNEGNKTSALETTGELSIDPGRGSISDNGASPSATGSQTGMDSSRSFNPSLPPELDRGPEKLGGEKEGSVASPAMSSTTTAPDFKNDPTLSAASLRIGVEPPAIELPFPEKDIGLEL</sequence>
<reference evidence="3 4" key="1">
    <citation type="submission" date="2020-06" db="EMBL/GenBank/DDBJ databases">
        <title>Sphingomonas hominis sp. nov., a member of the Sphingomonas, isolated from the hair of a 22-year-old girl.</title>
        <authorList>
            <person name="Zhang D.-F."/>
            <person name="Cui X.-W."/>
        </authorList>
    </citation>
    <scope>NUCLEOTIDE SEQUENCE [LARGE SCALE GENOMIC DNA]</scope>
    <source>
        <strain evidence="3 4">HHU CXW</strain>
    </source>
</reference>
<feature type="compositionally biased region" description="Basic and acidic residues" evidence="1">
    <location>
        <begin position="1032"/>
        <end position="1041"/>
    </location>
</feature>
<protein>
    <submittedName>
        <fullName evidence="3">Conjugative relaxase</fullName>
    </submittedName>
</protein>
<dbReference type="SMART" id="SM00382">
    <property type="entry name" value="AAA"/>
    <property type="match status" value="1"/>
</dbReference>
<dbReference type="Proteomes" id="UP000621447">
    <property type="component" value="Unassembled WGS sequence"/>
</dbReference>
<feature type="region of interest" description="Disordered" evidence="1">
    <location>
        <begin position="922"/>
        <end position="1013"/>
    </location>
</feature>
<comment type="caution">
    <text evidence="3">The sequence shown here is derived from an EMBL/GenBank/DDBJ whole genome shotgun (WGS) entry which is preliminary data.</text>
</comment>
<organism evidence="3 4">
    <name type="scientific">Sphingomonas hominis</name>
    <dbReference type="NCBI Taxonomy" id="2741495"/>
    <lineage>
        <taxon>Bacteria</taxon>
        <taxon>Pseudomonadati</taxon>
        <taxon>Pseudomonadota</taxon>
        <taxon>Alphaproteobacteria</taxon>
        <taxon>Sphingomonadales</taxon>
        <taxon>Sphingomonadaceae</taxon>
        <taxon>Sphingomonas</taxon>
    </lineage>
</organism>
<gene>
    <name evidence="3" type="ORF">HRV97_15495</name>
</gene>
<dbReference type="SUPFAM" id="SSF52540">
    <property type="entry name" value="P-loop containing nucleoside triphosphate hydrolases"/>
    <property type="match status" value="2"/>
</dbReference>
<proteinExistence type="predicted"/>
<dbReference type="InterPro" id="IPR014862">
    <property type="entry name" value="TrwC"/>
</dbReference>
<dbReference type="InterPro" id="IPR003593">
    <property type="entry name" value="AAA+_ATPase"/>
</dbReference>
<dbReference type="EMBL" id="JABULH010000009">
    <property type="protein sequence ID" value="NTS66555.1"/>
    <property type="molecule type" value="Genomic_DNA"/>
</dbReference>
<feature type="compositionally biased region" description="Polar residues" evidence="1">
    <location>
        <begin position="949"/>
        <end position="973"/>
    </location>
</feature>
<evidence type="ECO:0000313" key="4">
    <source>
        <dbReference type="Proteomes" id="UP000621447"/>
    </source>
</evidence>
<dbReference type="InterPro" id="IPR027417">
    <property type="entry name" value="P-loop_NTPase"/>
</dbReference>
<dbReference type="Pfam" id="PF08751">
    <property type="entry name" value="TrwC"/>
    <property type="match status" value="1"/>
</dbReference>
<name>A0ABX2JM39_9SPHN</name>
<dbReference type="RefSeq" id="WP_174195132.1">
    <property type="nucleotide sequence ID" value="NZ_JABULH010000009.1"/>
</dbReference>
<dbReference type="NCBIfam" id="TIGR02686">
    <property type="entry name" value="relax_trwC"/>
    <property type="match status" value="1"/>
</dbReference>
<feature type="region of interest" description="Disordered" evidence="1">
    <location>
        <begin position="1022"/>
        <end position="1041"/>
    </location>
</feature>
<dbReference type="Pfam" id="PF13604">
    <property type="entry name" value="AAA_30"/>
    <property type="match status" value="1"/>
</dbReference>